<accession>A0A653KZM0</accession>
<protein>
    <submittedName>
        <fullName evidence="1">Uncharacterized protein</fullName>
    </submittedName>
</protein>
<dbReference type="AlphaFoldDB" id="A0A653KZM0"/>
<evidence type="ECO:0000313" key="1">
    <source>
        <dbReference type="EMBL" id="VXA84447.1"/>
    </source>
</evidence>
<reference evidence="1 2" key="1">
    <citation type="submission" date="2019-10" db="EMBL/GenBank/DDBJ databases">
        <authorList>
            <person name="Karimi E."/>
        </authorList>
    </citation>
    <scope>NUCLEOTIDE SEQUENCE [LARGE SCALE GENOMIC DNA]</scope>
    <source>
        <strain evidence="1">Aeromonas sp. 8C</strain>
    </source>
</reference>
<dbReference type="Proteomes" id="UP000439123">
    <property type="component" value="Unassembled WGS sequence"/>
</dbReference>
<gene>
    <name evidence="1" type="ORF">AERO8C_170103</name>
</gene>
<dbReference type="EMBL" id="CABWLC010000009">
    <property type="protein sequence ID" value="VXA84447.1"/>
    <property type="molecule type" value="Genomic_DNA"/>
</dbReference>
<proteinExistence type="predicted"/>
<sequence length="350" mass="36816">MTERHGRSTDPRQQFSLGQLQITAAAPGVVEDHLVAIARLHHADLAGCWVELLQDAQRVLCLFGRQGQHHGSLVGEIMGLETVEFAEAAHRIAHRNGGLLQLDGNAGGAAPLVEHGGEAAAGGVAQGVRGNACLQQRFYLWPEGGAVALEIGAQLQGVAGHQDAGTVAADIPRHQDGVTGFEVAYRDTPALLRQREGAYPAGVDKDLVGRPLGHHLGVAADDAGTALGKLSGHRFDDTGEIGVGETLLDDKAGAQILGLGPHHGEIVDRAGDGQFADIAPLEEERRDGKAVGGEGDGAVYRQQGGIFTAQQDLVAKVAKEELVDQLVHLDATAAVAKLDFSHRSWIPIYR</sequence>
<evidence type="ECO:0000313" key="2">
    <source>
        <dbReference type="Proteomes" id="UP000439123"/>
    </source>
</evidence>
<organism evidence="1 2">
    <name type="scientific">Aeromonas veronii</name>
    <dbReference type="NCBI Taxonomy" id="654"/>
    <lineage>
        <taxon>Bacteria</taxon>
        <taxon>Pseudomonadati</taxon>
        <taxon>Pseudomonadota</taxon>
        <taxon>Gammaproteobacteria</taxon>
        <taxon>Aeromonadales</taxon>
        <taxon>Aeromonadaceae</taxon>
        <taxon>Aeromonas</taxon>
    </lineage>
</organism>
<name>A0A653KZM0_AERVE</name>